<proteinExistence type="predicted"/>
<comment type="caution">
    <text evidence="1">The sequence shown here is derived from an EMBL/GenBank/DDBJ whole genome shotgun (WGS) entry which is preliminary data.</text>
</comment>
<organism evidence="1 3">
    <name type="scientific">Pseudomonas helleri</name>
    <dbReference type="NCBI Taxonomy" id="1608996"/>
    <lineage>
        <taxon>Bacteria</taxon>
        <taxon>Pseudomonadati</taxon>
        <taxon>Pseudomonadota</taxon>
        <taxon>Gammaproteobacteria</taxon>
        <taxon>Pseudomonadales</taxon>
        <taxon>Pseudomonadaceae</taxon>
        <taxon>Pseudomonas</taxon>
    </lineage>
</organism>
<evidence type="ECO:0000313" key="4">
    <source>
        <dbReference type="Proteomes" id="UP000470186"/>
    </source>
</evidence>
<evidence type="ECO:0000313" key="3">
    <source>
        <dbReference type="Proteomes" id="UP000447574"/>
    </source>
</evidence>
<dbReference type="AlphaFoldDB" id="A0A7X1X1N7"/>
<dbReference type="PANTHER" id="PTHR36455">
    <property type="match status" value="1"/>
</dbReference>
<dbReference type="Pfam" id="PF05717">
    <property type="entry name" value="TnpB_IS66"/>
    <property type="match status" value="1"/>
</dbReference>
<accession>A0A7X1X1N7</accession>
<gene>
    <name evidence="1" type="primary">tnpB</name>
    <name evidence="2" type="ORF">GHO30_10295</name>
    <name evidence="1" type="ORF">GHO37_26300</name>
</gene>
<reference evidence="3 4" key="1">
    <citation type="submission" date="2019-10" db="EMBL/GenBank/DDBJ databases">
        <title>Evaluation of single-gene subtyping targets for Pseudomonas.</title>
        <authorList>
            <person name="Reichler S.J."/>
            <person name="Orsi R.H."/>
            <person name="Wiedmann M."/>
            <person name="Martin N.H."/>
            <person name="Murphy S.I."/>
        </authorList>
    </citation>
    <scope>NUCLEOTIDE SEQUENCE [LARGE SCALE GENOMIC DNA]</scope>
    <source>
        <strain evidence="2 4">FSL R10-2107</strain>
        <strain evidence="1 3">FSL R10-2932</strain>
    </source>
</reference>
<dbReference type="NCBIfam" id="NF033819">
    <property type="entry name" value="IS66_TnpB"/>
    <property type="match status" value="1"/>
</dbReference>
<dbReference type="PANTHER" id="PTHR36455:SF1">
    <property type="entry name" value="BLR8292 PROTEIN"/>
    <property type="match status" value="1"/>
</dbReference>
<sequence length="111" mass="12271">MIRIDSIWLATEPMDMRAGTETALARVVAVFGAAKPHCAYLFANHRANRMKVLVHDGLGIWLAARRLNQGRFFWPGVRHGSEVELDAEQLQALVFGLPWQSVGSGGVITML</sequence>
<dbReference type="InterPro" id="IPR008878">
    <property type="entry name" value="Transposase_IS66_Orf2"/>
</dbReference>
<dbReference type="EMBL" id="WIVX01000039">
    <property type="protein sequence ID" value="MQU31782.1"/>
    <property type="molecule type" value="Genomic_DNA"/>
</dbReference>
<dbReference type="EMBL" id="WIWF01000186">
    <property type="protein sequence ID" value="MQT77763.1"/>
    <property type="molecule type" value="Genomic_DNA"/>
</dbReference>
<keyword evidence="4" id="KW-1185">Reference proteome</keyword>
<protein>
    <submittedName>
        <fullName evidence="1">IS66 family insertion sequence element accessory protein TnpB</fullName>
    </submittedName>
</protein>
<evidence type="ECO:0000313" key="1">
    <source>
        <dbReference type="EMBL" id="MQT77763.1"/>
    </source>
</evidence>
<evidence type="ECO:0000313" key="2">
    <source>
        <dbReference type="EMBL" id="MQU31782.1"/>
    </source>
</evidence>
<dbReference type="RefSeq" id="WP_153351249.1">
    <property type="nucleotide sequence ID" value="NZ_JBEBPR010000009.1"/>
</dbReference>
<dbReference type="Proteomes" id="UP000470186">
    <property type="component" value="Unassembled WGS sequence"/>
</dbReference>
<name>A0A7X1X1N7_9PSED</name>
<dbReference type="Proteomes" id="UP000447574">
    <property type="component" value="Unassembled WGS sequence"/>
</dbReference>